<feature type="region of interest" description="Disordered" evidence="1">
    <location>
        <begin position="67"/>
        <end position="100"/>
    </location>
</feature>
<feature type="region of interest" description="Disordered" evidence="1">
    <location>
        <begin position="112"/>
        <end position="147"/>
    </location>
</feature>
<sequence length="536" mass="59959">MANLERQGKEYAGQVASRLVQVALGDRKNQPRPKTKKGEDVVVEEIIRVAAAGVGLVSEAIKYRKEKKALQERNSMPDAGHEQPSPEPRSQHEAQDGNAECLTSQLQETISEPGAGDATASNEDQETAKDAVDGQSKKKKKKEKKKNALQLADEFVQRYPFSPPLDTDAPRSKLALPVILPQRRPKSRSRGFVRAYAPALADVGIEQDCFLDCVDALNLSMVPNEWFQAFNLAGFADVILMEPLLTLASIALHVATDAAIEAQSRYRSNKFLDRVNADFFAPRGLVAFVATWKPDSTDQVVSMDFEGEPAPPDKQPPKATSFVDKLKELERVTSSKDAQRRMMKQVEHKIRPHSGPIGGLEPAPLVFPVPKSPPDQVEGGRNSDKKKKKKARGISRAGVWLDEHMDRHSQAKWREENPKLPMAQMLPAPQFRSRYADPNHAAASGSFIDLVTGGRWAVGKDPRMTKEEELEATREQCDNSTREERDEKEREKRERDSMGWMSLIKMDVMYLVVCNIPTEQEMQTVRRYMHGGTPEC</sequence>
<feature type="compositionally biased region" description="Basic residues" evidence="1">
    <location>
        <begin position="137"/>
        <end position="147"/>
    </location>
</feature>
<dbReference type="Proteomes" id="UP000887229">
    <property type="component" value="Unassembled WGS sequence"/>
</dbReference>
<accession>A0A9P8CP66</accession>
<organism evidence="2 3">
    <name type="scientific">Emericellopsis atlantica</name>
    <dbReference type="NCBI Taxonomy" id="2614577"/>
    <lineage>
        <taxon>Eukaryota</taxon>
        <taxon>Fungi</taxon>
        <taxon>Dikarya</taxon>
        <taxon>Ascomycota</taxon>
        <taxon>Pezizomycotina</taxon>
        <taxon>Sordariomycetes</taxon>
        <taxon>Hypocreomycetidae</taxon>
        <taxon>Hypocreales</taxon>
        <taxon>Bionectriaceae</taxon>
        <taxon>Emericellopsis</taxon>
    </lineage>
</organism>
<dbReference type="AlphaFoldDB" id="A0A9P8CP66"/>
<dbReference type="RefSeq" id="XP_046116375.1">
    <property type="nucleotide sequence ID" value="XM_046258284.1"/>
</dbReference>
<evidence type="ECO:0000313" key="3">
    <source>
        <dbReference type="Proteomes" id="UP000887229"/>
    </source>
</evidence>
<dbReference type="PANTHER" id="PTHR38887:SF1">
    <property type="entry name" value="RAS MODIFICATION PROTEIN ERF4"/>
    <property type="match status" value="1"/>
</dbReference>
<dbReference type="GeneID" id="70289187"/>
<dbReference type="OrthoDB" id="3433125at2759"/>
<feature type="compositionally biased region" description="Basic residues" evidence="1">
    <location>
        <begin position="384"/>
        <end position="393"/>
    </location>
</feature>
<feature type="region of interest" description="Disordered" evidence="1">
    <location>
        <begin position="370"/>
        <end position="394"/>
    </location>
</feature>
<feature type="region of interest" description="Disordered" evidence="1">
    <location>
        <begin position="462"/>
        <end position="496"/>
    </location>
</feature>
<evidence type="ECO:0000313" key="2">
    <source>
        <dbReference type="EMBL" id="KAG9252451.1"/>
    </source>
</evidence>
<dbReference type="EMBL" id="MU251262">
    <property type="protein sequence ID" value="KAG9252451.1"/>
    <property type="molecule type" value="Genomic_DNA"/>
</dbReference>
<dbReference type="PANTHER" id="PTHR38887">
    <property type="entry name" value="CHROMOSOME 21, WHOLE GENOME SHOTGUN SEQUENCE"/>
    <property type="match status" value="1"/>
</dbReference>
<protein>
    <submittedName>
        <fullName evidence="2">Uncharacterized protein</fullName>
    </submittedName>
</protein>
<proteinExistence type="predicted"/>
<keyword evidence="3" id="KW-1185">Reference proteome</keyword>
<reference evidence="2" key="1">
    <citation type="journal article" date="2021" name="IMA Fungus">
        <title>Genomic characterization of three marine fungi, including Emericellopsis atlantica sp. nov. with signatures of a generalist lifestyle and marine biomass degradation.</title>
        <authorList>
            <person name="Hagestad O.C."/>
            <person name="Hou L."/>
            <person name="Andersen J.H."/>
            <person name="Hansen E.H."/>
            <person name="Altermark B."/>
            <person name="Li C."/>
            <person name="Kuhnert E."/>
            <person name="Cox R.J."/>
            <person name="Crous P.W."/>
            <person name="Spatafora J.W."/>
            <person name="Lail K."/>
            <person name="Amirebrahimi M."/>
            <person name="Lipzen A."/>
            <person name="Pangilinan J."/>
            <person name="Andreopoulos W."/>
            <person name="Hayes R.D."/>
            <person name="Ng V."/>
            <person name="Grigoriev I.V."/>
            <person name="Jackson S.A."/>
            <person name="Sutton T.D.S."/>
            <person name="Dobson A.D.W."/>
            <person name="Rama T."/>
        </authorList>
    </citation>
    <scope>NUCLEOTIDE SEQUENCE</scope>
    <source>
        <strain evidence="2">TS7</strain>
    </source>
</reference>
<evidence type="ECO:0000256" key="1">
    <source>
        <dbReference type="SAM" id="MobiDB-lite"/>
    </source>
</evidence>
<gene>
    <name evidence="2" type="ORF">F5Z01DRAFT_228582</name>
</gene>
<comment type="caution">
    <text evidence="2">The sequence shown here is derived from an EMBL/GenBank/DDBJ whole genome shotgun (WGS) entry which is preliminary data.</text>
</comment>
<feature type="compositionally biased region" description="Basic and acidic residues" evidence="1">
    <location>
        <begin position="126"/>
        <end position="136"/>
    </location>
</feature>
<name>A0A9P8CP66_9HYPO</name>
<dbReference type="InterPro" id="IPR053221">
    <property type="entry name" value="Burnettramic_acid_biosynth"/>
</dbReference>